<name>A0A6C1KTL7_XANAU</name>
<sequence>MPVENDVLERIEREVKGFGDNVSGLKASMEKDLADVRKLAEEAKKSADRPEVKAQIDALTTSVSEKHAAIEKTVGELKAQADQVATAMRRAPLGDPKEQGEEQKHALAYFETKAAVAGSLKVGSPIDPAGLDMDGYRAWTKSFPLYLRRDDKPIEAKALSVGSDPNGGYLVPTATSARILTRIWETSPLRQLATIETIGTDKLEIPIDDDEASAGWVGETEGRLETGTPQIGLQAIPVFEMAAKPRATQQMLEDASINIEGWLANKISDKFARIEASAFIVGNGVKKPRGILTYPAAASGVYARGKILQVNSGHATNITADGLVNMTFSLKEAYLANGSWLMKRGTVGSVALLKDAQGQYLWRPGLEAGKPSILLGYPVRQADDMPVVGAGALPIAFGDFRAGYTVVDRLGITTLRDPYSSKPFVEFYSRRRVGGDVTNFEAFALMVVSA</sequence>
<gene>
    <name evidence="3" type="ORF">FBQ73_07075</name>
</gene>
<dbReference type="RefSeq" id="WP_138398765.1">
    <property type="nucleotide sequence ID" value="NZ_JBAFVI010000001.1"/>
</dbReference>
<dbReference type="NCBIfam" id="TIGR01554">
    <property type="entry name" value="major_cap_HK97"/>
    <property type="match status" value="1"/>
</dbReference>
<dbReference type="AlphaFoldDB" id="A0A6C1KTL7"/>
<dbReference type="Pfam" id="PF05065">
    <property type="entry name" value="Phage_capsid"/>
    <property type="match status" value="1"/>
</dbReference>
<dbReference type="OrthoDB" id="9786516at2"/>
<evidence type="ECO:0000313" key="3">
    <source>
        <dbReference type="EMBL" id="TLX43856.1"/>
    </source>
</evidence>
<dbReference type="Gene3D" id="3.30.2400.10">
    <property type="entry name" value="Major capsid protein gp5"/>
    <property type="match status" value="1"/>
</dbReference>
<dbReference type="InterPro" id="IPR024455">
    <property type="entry name" value="Phage_capsid"/>
</dbReference>
<accession>A0A6C1KTL7</accession>
<dbReference type="EMBL" id="VAUP01000015">
    <property type="protein sequence ID" value="TLX43856.1"/>
    <property type="molecule type" value="Genomic_DNA"/>
</dbReference>
<evidence type="ECO:0000256" key="1">
    <source>
        <dbReference type="ARBA" id="ARBA00004328"/>
    </source>
</evidence>
<dbReference type="Proteomes" id="UP000305131">
    <property type="component" value="Unassembled WGS sequence"/>
</dbReference>
<proteinExistence type="predicted"/>
<evidence type="ECO:0000259" key="2">
    <source>
        <dbReference type="Pfam" id="PF05065"/>
    </source>
</evidence>
<dbReference type="InterPro" id="IPR054612">
    <property type="entry name" value="Phage_capsid-like_C"/>
</dbReference>
<dbReference type="SUPFAM" id="SSF56563">
    <property type="entry name" value="Major capsid protein gp5"/>
    <property type="match status" value="1"/>
</dbReference>
<feature type="domain" description="Phage capsid-like C-terminal" evidence="2">
    <location>
        <begin position="167"/>
        <end position="447"/>
    </location>
</feature>
<organism evidence="3 4">
    <name type="scientific">Xanthobacter autotrophicus</name>
    <dbReference type="NCBI Taxonomy" id="280"/>
    <lineage>
        <taxon>Bacteria</taxon>
        <taxon>Pseudomonadati</taxon>
        <taxon>Pseudomonadota</taxon>
        <taxon>Alphaproteobacteria</taxon>
        <taxon>Hyphomicrobiales</taxon>
        <taxon>Xanthobacteraceae</taxon>
        <taxon>Xanthobacter</taxon>
    </lineage>
</organism>
<protein>
    <submittedName>
        <fullName evidence="3">Phage major capsid protein</fullName>
    </submittedName>
</protein>
<dbReference type="GeneID" id="95773218"/>
<comment type="subcellular location">
    <subcellularLocation>
        <location evidence="1">Virion</location>
    </subcellularLocation>
</comment>
<dbReference type="Gene3D" id="3.30.2320.10">
    <property type="entry name" value="hypothetical protein PF0899 domain"/>
    <property type="match status" value="1"/>
</dbReference>
<reference evidence="3 4" key="1">
    <citation type="submission" date="2019-05" db="EMBL/GenBank/DDBJ databases">
        <authorList>
            <person name="Zhou X."/>
        </authorList>
    </citation>
    <scope>NUCLEOTIDE SEQUENCE [LARGE SCALE GENOMIC DNA]</scope>
    <source>
        <strain evidence="3 4">DSM 432</strain>
    </source>
</reference>
<comment type="caution">
    <text evidence="3">The sequence shown here is derived from an EMBL/GenBank/DDBJ whole genome shotgun (WGS) entry which is preliminary data.</text>
</comment>
<evidence type="ECO:0000313" key="4">
    <source>
        <dbReference type="Proteomes" id="UP000305131"/>
    </source>
</evidence>